<protein>
    <submittedName>
        <fullName evidence="7">Gamma-aminobutyrate:alpha-ketoglutarate aminotransferase</fullName>
    </submittedName>
</protein>
<evidence type="ECO:0000313" key="7">
    <source>
        <dbReference type="EMBL" id="BAU58905.1"/>
    </source>
</evidence>
<comment type="similarity">
    <text evidence="2 6">Belongs to the class-III pyridoxal-phosphate-dependent aminotransferase family.</text>
</comment>
<dbReference type="Gene3D" id="3.90.1150.10">
    <property type="entry name" value="Aspartate Aminotransferase, domain 1"/>
    <property type="match status" value="1"/>
</dbReference>
<evidence type="ECO:0000256" key="2">
    <source>
        <dbReference type="ARBA" id="ARBA00008954"/>
    </source>
</evidence>
<sequence>MSESKDRVGQISPLLKTSSGVVAERGEGAYIIGSDGSRYLDFTSGIGVTATGHCHPKVVEAAQRQVASLVHGQYAILRHRPLVELAEKLGERMPGEIDRFFFASAGTEACEAAMRLARQATGKPNMIVFQGGFHGRTMGSLSMTTSSVGLRAGVQPMMGGVVVAPFPNSCRYGWSDEETADFCLRELDHILATQSMPAESAAFFVEPVQGEAGYIPAGKRFLQGLRERADRHNMLLILDEVQSGYGRTGTFWAHEQDEMQPDILITAKGLASGFPLSAFGASEQLMSRGWPGSQGGTYGGNAVACAAALATLEVIDEEGLVENAAEQGALLRSRLEALQQEDESIGAVQGRGLMQGTELVDRSGQPDGDRAARVLQEMEKQGVLMIRCGPQGQIVRWLPPLIVTQAEIERAVDAFHQALRNTSL</sequence>
<evidence type="ECO:0000256" key="4">
    <source>
        <dbReference type="ARBA" id="ARBA00022679"/>
    </source>
</evidence>
<dbReference type="Gene3D" id="3.40.640.10">
    <property type="entry name" value="Type I PLP-dependent aspartate aminotransferase-like (Major domain)"/>
    <property type="match status" value="1"/>
</dbReference>
<gene>
    <name evidence="7" type="ORF">HH1059_21960</name>
</gene>
<dbReference type="GO" id="GO:0030170">
    <property type="term" value="F:pyridoxal phosphate binding"/>
    <property type="evidence" value="ECO:0007669"/>
    <property type="project" value="InterPro"/>
</dbReference>
<keyword evidence="8" id="KW-1185">Reference proteome</keyword>
<keyword evidence="5 6" id="KW-0663">Pyridoxal phosphate</keyword>
<dbReference type="PANTHER" id="PTHR11986">
    <property type="entry name" value="AMINOTRANSFERASE CLASS III"/>
    <property type="match status" value="1"/>
</dbReference>
<dbReference type="EMBL" id="AP017372">
    <property type="protein sequence ID" value="BAU58905.1"/>
    <property type="molecule type" value="Genomic_DNA"/>
</dbReference>
<dbReference type="InterPro" id="IPR015422">
    <property type="entry name" value="PyrdxlP-dep_Trfase_small"/>
</dbReference>
<proteinExistence type="inferred from homology"/>
<dbReference type="Proteomes" id="UP000218890">
    <property type="component" value="Chromosome"/>
</dbReference>
<dbReference type="SUPFAM" id="SSF53383">
    <property type="entry name" value="PLP-dependent transferases"/>
    <property type="match status" value="1"/>
</dbReference>
<keyword evidence="3 7" id="KW-0032">Aminotransferase</keyword>
<dbReference type="InterPro" id="IPR015421">
    <property type="entry name" value="PyrdxlP-dep_Trfase_major"/>
</dbReference>
<dbReference type="Pfam" id="PF00202">
    <property type="entry name" value="Aminotran_3"/>
    <property type="match status" value="1"/>
</dbReference>
<dbReference type="PROSITE" id="PS00600">
    <property type="entry name" value="AA_TRANSFER_CLASS_3"/>
    <property type="match status" value="1"/>
</dbReference>
<dbReference type="PIRSF" id="PIRSF000521">
    <property type="entry name" value="Transaminase_4ab_Lys_Orn"/>
    <property type="match status" value="1"/>
</dbReference>
<dbReference type="GO" id="GO:0008483">
    <property type="term" value="F:transaminase activity"/>
    <property type="evidence" value="ECO:0007669"/>
    <property type="project" value="UniProtKB-KW"/>
</dbReference>
<dbReference type="InterPro" id="IPR005814">
    <property type="entry name" value="Aminotrans_3"/>
</dbReference>
<dbReference type="OrthoDB" id="9770449at2"/>
<reference evidence="7" key="1">
    <citation type="submission" date="2016-02" db="EMBL/GenBank/DDBJ databases">
        <title>Halorhodospira halochloris DSM-1059 complete genome, version 2.</title>
        <authorList>
            <person name="Tsukatani Y."/>
        </authorList>
    </citation>
    <scope>NUCLEOTIDE SEQUENCE</scope>
    <source>
        <strain evidence="7">DSM 1059</strain>
    </source>
</reference>
<dbReference type="RefSeq" id="WP_096410189.1">
    <property type="nucleotide sequence ID" value="NZ_AP017372.2"/>
</dbReference>
<dbReference type="InterPro" id="IPR015424">
    <property type="entry name" value="PyrdxlP-dep_Trfase"/>
</dbReference>
<dbReference type="InterPro" id="IPR050103">
    <property type="entry name" value="Class-III_PLP-dep_AT"/>
</dbReference>
<accession>A0A0X8XBH6</accession>
<dbReference type="KEGG" id="hhk:HH1059_21960"/>
<dbReference type="CDD" id="cd00610">
    <property type="entry name" value="OAT_like"/>
    <property type="match status" value="1"/>
</dbReference>
<evidence type="ECO:0000256" key="3">
    <source>
        <dbReference type="ARBA" id="ARBA00022576"/>
    </source>
</evidence>
<organism evidence="7 8">
    <name type="scientific">Halorhodospira halochloris</name>
    <name type="common">Ectothiorhodospira halochloris</name>
    <dbReference type="NCBI Taxonomy" id="1052"/>
    <lineage>
        <taxon>Bacteria</taxon>
        <taxon>Pseudomonadati</taxon>
        <taxon>Pseudomonadota</taxon>
        <taxon>Gammaproteobacteria</taxon>
        <taxon>Chromatiales</taxon>
        <taxon>Ectothiorhodospiraceae</taxon>
        <taxon>Halorhodospira</taxon>
    </lineage>
</organism>
<comment type="cofactor">
    <cofactor evidence="1">
        <name>pyridoxal 5'-phosphate</name>
        <dbReference type="ChEBI" id="CHEBI:597326"/>
    </cofactor>
</comment>
<keyword evidence="4" id="KW-0808">Transferase</keyword>
<evidence type="ECO:0000313" key="8">
    <source>
        <dbReference type="Proteomes" id="UP000218890"/>
    </source>
</evidence>
<dbReference type="PANTHER" id="PTHR11986:SF79">
    <property type="entry name" value="ACETYLORNITHINE AMINOTRANSFERASE, MITOCHONDRIAL"/>
    <property type="match status" value="1"/>
</dbReference>
<evidence type="ECO:0000256" key="5">
    <source>
        <dbReference type="ARBA" id="ARBA00022898"/>
    </source>
</evidence>
<evidence type="ECO:0000256" key="1">
    <source>
        <dbReference type="ARBA" id="ARBA00001933"/>
    </source>
</evidence>
<dbReference type="GO" id="GO:0042802">
    <property type="term" value="F:identical protein binding"/>
    <property type="evidence" value="ECO:0007669"/>
    <property type="project" value="TreeGrafter"/>
</dbReference>
<dbReference type="InterPro" id="IPR049704">
    <property type="entry name" value="Aminotrans_3_PPA_site"/>
</dbReference>
<dbReference type="FunFam" id="3.40.640.10:FF:000013">
    <property type="entry name" value="4-aminobutyrate aminotransferase"/>
    <property type="match status" value="1"/>
</dbReference>
<name>A0A0X8XBH6_HALHR</name>
<dbReference type="AlphaFoldDB" id="A0A0X8XBH6"/>
<evidence type="ECO:0000256" key="6">
    <source>
        <dbReference type="RuleBase" id="RU003560"/>
    </source>
</evidence>